<organism evidence="1 2">
    <name type="scientific">Malus domestica</name>
    <name type="common">Apple</name>
    <name type="synonym">Pyrus malus</name>
    <dbReference type="NCBI Taxonomy" id="3750"/>
    <lineage>
        <taxon>Eukaryota</taxon>
        <taxon>Viridiplantae</taxon>
        <taxon>Streptophyta</taxon>
        <taxon>Embryophyta</taxon>
        <taxon>Tracheophyta</taxon>
        <taxon>Spermatophyta</taxon>
        <taxon>Magnoliopsida</taxon>
        <taxon>eudicotyledons</taxon>
        <taxon>Gunneridae</taxon>
        <taxon>Pentapetalae</taxon>
        <taxon>rosids</taxon>
        <taxon>fabids</taxon>
        <taxon>Rosales</taxon>
        <taxon>Rosaceae</taxon>
        <taxon>Amygdaloideae</taxon>
        <taxon>Maleae</taxon>
        <taxon>Malus</taxon>
    </lineage>
</organism>
<evidence type="ECO:0000313" key="2">
    <source>
        <dbReference type="Proteomes" id="UP000290289"/>
    </source>
</evidence>
<dbReference type="AlphaFoldDB" id="A0A498I6Y6"/>
<protein>
    <submittedName>
        <fullName evidence="1">Uncharacterized protein</fullName>
    </submittedName>
</protein>
<keyword evidence="2" id="KW-1185">Reference proteome</keyword>
<proteinExistence type="predicted"/>
<accession>A0A498I6Y6</accession>
<sequence length="131" mass="14600">MEGSRTPTCRLRLEFGCDRFNLAFPDSANSPFQIFGFFILILGTLCTKAFKTNTTNSASTATYPQFANTRIDFKNLGYSAFCPVCSSLSRCFVLKYVIFCLPMFITRIDHTDLAAGMSQITSLSIKVTASW</sequence>
<gene>
    <name evidence="1" type="ORF">DVH24_039953</name>
</gene>
<comment type="caution">
    <text evidence="1">The sequence shown here is derived from an EMBL/GenBank/DDBJ whole genome shotgun (WGS) entry which is preliminary data.</text>
</comment>
<dbReference type="EMBL" id="RDQH01000340">
    <property type="protein sequence ID" value="RXH77982.1"/>
    <property type="molecule type" value="Genomic_DNA"/>
</dbReference>
<reference evidence="1 2" key="1">
    <citation type="submission" date="2018-10" db="EMBL/GenBank/DDBJ databases">
        <title>A high-quality apple genome assembly.</title>
        <authorList>
            <person name="Hu J."/>
        </authorList>
    </citation>
    <scope>NUCLEOTIDE SEQUENCE [LARGE SCALE GENOMIC DNA]</scope>
    <source>
        <strain evidence="2">cv. HFTH1</strain>
        <tissue evidence="1">Young leaf</tissue>
    </source>
</reference>
<evidence type="ECO:0000313" key="1">
    <source>
        <dbReference type="EMBL" id="RXH77982.1"/>
    </source>
</evidence>
<dbReference type="Proteomes" id="UP000290289">
    <property type="component" value="Chromosome 14"/>
</dbReference>
<name>A0A498I6Y6_MALDO</name>